<comment type="caution">
    <text evidence="2">The sequence shown here is derived from an EMBL/GenBank/DDBJ whole genome shotgun (WGS) entry which is preliminary data.</text>
</comment>
<name>S8AXY5_DACHA</name>
<accession>S8AXY5</accession>
<sequence length="264" mass="27798">MLNIFVYFSIFIAIVSGNDQAHVVIPFNINFDTQPLGGPPIRIAPFTFPQLSIQKGSTIPKGGTIDLKHPETNYLQACSNANYGTVELANLKATTSPGPTFLLPDGASSLFDLSSLCFGCSIKIPSVTATIPVVPLGLPDPLKQVLVLENVVIPVTCVARIIGMKVTAEGEPETVGTEIMFKAPQLTEQIAELVKGLSAKPVPMVKASLPKDWTGLTSVMITIKNFQPGTTDIDVPGALGSLADDEASAGSFHLDDIAGQLVGV</sequence>
<organism evidence="2 3">
    <name type="scientific">Dactylellina haptotyla (strain CBS 200.50)</name>
    <name type="common">Nematode-trapping fungus</name>
    <name type="synonym">Monacrosporium haptotylum</name>
    <dbReference type="NCBI Taxonomy" id="1284197"/>
    <lineage>
        <taxon>Eukaryota</taxon>
        <taxon>Fungi</taxon>
        <taxon>Dikarya</taxon>
        <taxon>Ascomycota</taxon>
        <taxon>Pezizomycotina</taxon>
        <taxon>Orbiliomycetes</taxon>
        <taxon>Orbiliales</taxon>
        <taxon>Orbiliaceae</taxon>
        <taxon>Dactylellina</taxon>
    </lineage>
</organism>
<keyword evidence="1" id="KW-0732">Signal</keyword>
<feature type="signal peptide" evidence="1">
    <location>
        <begin position="1"/>
        <end position="17"/>
    </location>
</feature>
<evidence type="ECO:0000313" key="2">
    <source>
        <dbReference type="EMBL" id="EPS45821.1"/>
    </source>
</evidence>
<dbReference type="EMBL" id="AQGS01000003">
    <property type="protein sequence ID" value="EPS45821.1"/>
    <property type="molecule type" value="Genomic_DNA"/>
</dbReference>
<feature type="chain" id="PRO_5004560883" evidence="1">
    <location>
        <begin position="18"/>
        <end position="264"/>
    </location>
</feature>
<dbReference type="HOGENOM" id="CLU_1053821_0_0_1"/>
<gene>
    <name evidence="2" type="ORF">H072_296</name>
</gene>
<dbReference type="Proteomes" id="UP000015100">
    <property type="component" value="Unassembled WGS sequence"/>
</dbReference>
<proteinExistence type="predicted"/>
<dbReference type="AlphaFoldDB" id="S8AXY5"/>
<protein>
    <submittedName>
        <fullName evidence="2">Uncharacterized protein</fullName>
    </submittedName>
</protein>
<reference evidence="3" key="2">
    <citation type="submission" date="2013-04" db="EMBL/GenBank/DDBJ databases">
        <title>Genomic mechanisms accounting for the adaptation to parasitism in nematode-trapping fungi.</title>
        <authorList>
            <person name="Ahren D.G."/>
        </authorList>
    </citation>
    <scope>NUCLEOTIDE SEQUENCE [LARGE SCALE GENOMIC DNA]</scope>
    <source>
        <strain evidence="3">CBS 200.50</strain>
    </source>
</reference>
<reference evidence="2 3" key="1">
    <citation type="journal article" date="2013" name="PLoS Genet.">
        <title>Genomic mechanisms accounting for the adaptation to parasitism in nematode-trapping fungi.</title>
        <authorList>
            <person name="Meerupati T."/>
            <person name="Andersson K.M."/>
            <person name="Friman E."/>
            <person name="Kumar D."/>
            <person name="Tunlid A."/>
            <person name="Ahren D."/>
        </authorList>
    </citation>
    <scope>NUCLEOTIDE SEQUENCE [LARGE SCALE GENOMIC DNA]</scope>
    <source>
        <strain evidence="2 3">CBS 200.50</strain>
    </source>
</reference>
<evidence type="ECO:0000313" key="3">
    <source>
        <dbReference type="Proteomes" id="UP000015100"/>
    </source>
</evidence>
<keyword evidence="3" id="KW-1185">Reference proteome</keyword>
<evidence type="ECO:0000256" key="1">
    <source>
        <dbReference type="SAM" id="SignalP"/>
    </source>
</evidence>